<gene>
    <name evidence="2" type="ORF">BKA23_2990</name>
</gene>
<dbReference type="Pfam" id="PF03551">
    <property type="entry name" value="PadR"/>
    <property type="match status" value="1"/>
</dbReference>
<evidence type="ECO:0000313" key="3">
    <source>
        <dbReference type="Proteomes" id="UP000318297"/>
    </source>
</evidence>
<dbReference type="InterPro" id="IPR052509">
    <property type="entry name" value="Metal_resp_DNA-bind_regulator"/>
</dbReference>
<dbReference type="Proteomes" id="UP000318297">
    <property type="component" value="Unassembled WGS sequence"/>
</dbReference>
<dbReference type="InterPro" id="IPR005149">
    <property type="entry name" value="Tscrpt_reg_PadR_N"/>
</dbReference>
<sequence>MSTHRGLHEASFLILTSLAGSSQHGYAIITDVQELSGGRVTLRAGTLYAALDRLSGDGLIETEKEEIVQNRLRRYYRITHHGAEVLRQEATRLEANARAAMTRLRPGVV</sequence>
<keyword evidence="3" id="KW-1185">Reference proteome</keyword>
<dbReference type="Gene3D" id="1.10.10.10">
    <property type="entry name" value="Winged helix-like DNA-binding domain superfamily/Winged helix DNA-binding domain"/>
    <property type="match status" value="1"/>
</dbReference>
<dbReference type="InterPro" id="IPR036388">
    <property type="entry name" value="WH-like_DNA-bd_sf"/>
</dbReference>
<evidence type="ECO:0000259" key="1">
    <source>
        <dbReference type="Pfam" id="PF03551"/>
    </source>
</evidence>
<protein>
    <submittedName>
        <fullName evidence="2">PadR family transcriptional regulator</fullName>
    </submittedName>
</protein>
<reference evidence="2 3" key="1">
    <citation type="submission" date="2019-06" db="EMBL/GenBank/DDBJ databases">
        <title>Sequencing the genomes of 1000 actinobacteria strains.</title>
        <authorList>
            <person name="Klenk H.-P."/>
        </authorList>
    </citation>
    <scope>NUCLEOTIDE SEQUENCE [LARGE SCALE GENOMIC DNA]</scope>
    <source>
        <strain evidence="2 3">DSM 19560</strain>
    </source>
</reference>
<dbReference type="SUPFAM" id="SSF46785">
    <property type="entry name" value="Winged helix' DNA-binding domain"/>
    <property type="match status" value="1"/>
</dbReference>
<evidence type="ECO:0000313" key="2">
    <source>
        <dbReference type="EMBL" id="TWE09290.1"/>
    </source>
</evidence>
<feature type="domain" description="Transcription regulator PadR N-terminal" evidence="1">
    <location>
        <begin position="14"/>
        <end position="87"/>
    </location>
</feature>
<proteinExistence type="predicted"/>
<dbReference type="OrthoDB" id="122286at2"/>
<comment type="caution">
    <text evidence="2">The sequence shown here is derived from an EMBL/GenBank/DDBJ whole genome shotgun (WGS) entry which is preliminary data.</text>
</comment>
<dbReference type="EMBL" id="VIVQ01000003">
    <property type="protein sequence ID" value="TWE09290.1"/>
    <property type="molecule type" value="Genomic_DNA"/>
</dbReference>
<dbReference type="PANTHER" id="PTHR33169:SF13">
    <property type="entry name" value="PADR-FAMILY TRANSCRIPTIONAL REGULATOR"/>
    <property type="match status" value="1"/>
</dbReference>
<dbReference type="RefSeq" id="WP_145229837.1">
    <property type="nucleotide sequence ID" value="NZ_VIVQ01000003.1"/>
</dbReference>
<organism evidence="2 3">
    <name type="scientific">Rudaeicoccus suwonensis</name>
    <dbReference type="NCBI Taxonomy" id="657409"/>
    <lineage>
        <taxon>Bacteria</taxon>
        <taxon>Bacillati</taxon>
        <taxon>Actinomycetota</taxon>
        <taxon>Actinomycetes</taxon>
        <taxon>Micrococcales</taxon>
        <taxon>Dermacoccaceae</taxon>
        <taxon>Rudaeicoccus</taxon>
    </lineage>
</organism>
<dbReference type="InterPro" id="IPR036390">
    <property type="entry name" value="WH_DNA-bd_sf"/>
</dbReference>
<dbReference type="AlphaFoldDB" id="A0A561E134"/>
<accession>A0A561E134</accession>
<dbReference type="PANTHER" id="PTHR33169">
    <property type="entry name" value="PADR-FAMILY TRANSCRIPTIONAL REGULATOR"/>
    <property type="match status" value="1"/>
</dbReference>
<name>A0A561E134_9MICO</name>